<dbReference type="Pfam" id="PF00188">
    <property type="entry name" value="CAP"/>
    <property type="match status" value="1"/>
</dbReference>
<dbReference type="Proteomes" id="UP000663879">
    <property type="component" value="Unassembled WGS sequence"/>
</dbReference>
<dbReference type="OrthoDB" id="337038at2759"/>
<name>A0A813V7V2_9BILA</name>
<proteinExistence type="predicted"/>
<evidence type="ECO:0000313" key="3">
    <source>
        <dbReference type="Proteomes" id="UP000663879"/>
    </source>
</evidence>
<dbReference type="AlphaFoldDB" id="A0A813V7V2"/>
<accession>A0A813V7V2</accession>
<evidence type="ECO:0000259" key="1">
    <source>
        <dbReference type="SMART" id="SM00198"/>
    </source>
</evidence>
<keyword evidence="3" id="KW-1185">Reference proteome</keyword>
<dbReference type="CDD" id="cd05382">
    <property type="entry name" value="CAP_GAPR1-like"/>
    <property type="match status" value="1"/>
</dbReference>
<dbReference type="SUPFAM" id="SSF55797">
    <property type="entry name" value="PR-1-like"/>
    <property type="match status" value="1"/>
</dbReference>
<dbReference type="InterPro" id="IPR018244">
    <property type="entry name" value="Allrgn_V5/Tpx1_CS"/>
</dbReference>
<dbReference type="FunFam" id="3.40.33.10:FF:000002">
    <property type="entry name" value="Golgi-associated plant pathogenesis-related protein 1"/>
    <property type="match status" value="1"/>
</dbReference>
<sequence>MSNYKTESLELNKDLKLKSSDSLLNNHDDLINKALATAEKVSQQSEINQSFTIKSINIENNASAGPTLHSLDIQLGEKLESSLKKDVNPSEFKIESANNDGLILQALKIAENVTKKCVNDCKDDNIFSNKVSKKEYKLICNRNCVRLNKTFDLNQYARQIFYDALKAHNFFRQKHGHEPLRFNSRISLIAQEYADLMARQNHIRHSDNKYLNKDLGENLYSFDIRDTSISGESITREWYNEIYRYDFRGPQYGTGHFTQLIWKETREIGFGLAVSSNGRVYFVANYFPTGNVIGEFSKNVNKLL</sequence>
<dbReference type="GO" id="GO:0005576">
    <property type="term" value="C:extracellular region"/>
    <property type="evidence" value="ECO:0007669"/>
    <property type="project" value="InterPro"/>
</dbReference>
<dbReference type="PROSITE" id="PS01009">
    <property type="entry name" value="CRISP_1"/>
    <property type="match status" value="1"/>
</dbReference>
<dbReference type="PRINTS" id="PR00837">
    <property type="entry name" value="V5TPXLIKE"/>
</dbReference>
<evidence type="ECO:0000313" key="2">
    <source>
        <dbReference type="EMBL" id="CAF0836378.1"/>
    </source>
</evidence>
<dbReference type="EMBL" id="CAJNOC010001116">
    <property type="protein sequence ID" value="CAF0836378.1"/>
    <property type="molecule type" value="Genomic_DNA"/>
</dbReference>
<dbReference type="InterPro" id="IPR001283">
    <property type="entry name" value="CRISP-related"/>
</dbReference>
<dbReference type="InterPro" id="IPR034113">
    <property type="entry name" value="SCP_GAPR1-like"/>
</dbReference>
<dbReference type="Gene3D" id="3.40.33.10">
    <property type="entry name" value="CAP"/>
    <property type="match status" value="1"/>
</dbReference>
<reference evidence="2" key="1">
    <citation type="submission" date="2021-02" db="EMBL/GenBank/DDBJ databases">
        <authorList>
            <person name="Nowell W R."/>
        </authorList>
    </citation>
    <scope>NUCLEOTIDE SEQUENCE</scope>
    <source>
        <strain evidence="2">Ploen Becks lab</strain>
    </source>
</reference>
<organism evidence="2 3">
    <name type="scientific">Brachionus calyciflorus</name>
    <dbReference type="NCBI Taxonomy" id="104777"/>
    <lineage>
        <taxon>Eukaryota</taxon>
        <taxon>Metazoa</taxon>
        <taxon>Spiralia</taxon>
        <taxon>Gnathifera</taxon>
        <taxon>Rotifera</taxon>
        <taxon>Eurotatoria</taxon>
        <taxon>Monogononta</taxon>
        <taxon>Pseudotrocha</taxon>
        <taxon>Ploima</taxon>
        <taxon>Brachionidae</taxon>
        <taxon>Brachionus</taxon>
    </lineage>
</organism>
<gene>
    <name evidence="2" type="ORF">OXX778_LOCUS8229</name>
</gene>
<protein>
    <recommendedName>
        <fullName evidence="1">SCP domain-containing protein</fullName>
    </recommendedName>
</protein>
<dbReference type="SMART" id="SM00198">
    <property type="entry name" value="SCP"/>
    <property type="match status" value="1"/>
</dbReference>
<comment type="caution">
    <text evidence="2">The sequence shown here is derived from an EMBL/GenBank/DDBJ whole genome shotgun (WGS) entry which is preliminary data.</text>
</comment>
<feature type="domain" description="SCP" evidence="1">
    <location>
        <begin position="159"/>
        <end position="294"/>
    </location>
</feature>
<dbReference type="InterPro" id="IPR035940">
    <property type="entry name" value="CAP_sf"/>
</dbReference>
<dbReference type="PANTHER" id="PTHR10334">
    <property type="entry name" value="CYSTEINE-RICH SECRETORY PROTEIN-RELATED"/>
    <property type="match status" value="1"/>
</dbReference>
<dbReference type="InterPro" id="IPR014044">
    <property type="entry name" value="CAP_dom"/>
</dbReference>